<dbReference type="OrthoDB" id="10055248at2759"/>
<comment type="caution">
    <text evidence="1">The sequence shown here is derived from an EMBL/GenBank/DDBJ whole genome shotgun (WGS) entry which is preliminary data.</text>
</comment>
<evidence type="ECO:0000313" key="2">
    <source>
        <dbReference type="Proteomes" id="UP001152320"/>
    </source>
</evidence>
<dbReference type="AlphaFoldDB" id="A0A9Q1CNX5"/>
<protein>
    <submittedName>
        <fullName evidence="1">Uncharacterized protein</fullName>
    </submittedName>
</protein>
<proteinExistence type="predicted"/>
<sequence length="135" mass="14925">MGKVARSDPLITALGNQWMRRNLGNKSMRTHYVSAAMRLSGRLLLQLQSMVTSPTGISMDDYLNPKFFTDVARAALKVARQDALDGENVGVPSNAIKLSFDIKRLTNIKLAKAIQDGVQNARQKATYFLELTAID</sequence>
<gene>
    <name evidence="1" type="ORF">HOLleu_01110</name>
</gene>
<dbReference type="PANTHER" id="PTHR33480:SF1">
    <property type="entry name" value="TYR RECOMBINASE DOMAIN-CONTAINING PROTEIN"/>
    <property type="match status" value="1"/>
</dbReference>
<dbReference type="PANTHER" id="PTHR33480">
    <property type="entry name" value="SET DOMAIN-CONTAINING PROTEIN-RELATED"/>
    <property type="match status" value="1"/>
</dbReference>
<dbReference type="Proteomes" id="UP001152320">
    <property type="component" value="Chromosome 1"/>
</dbReference>
<reference evidence="1" key="1">
    <citation type="submission" date="2021-10" db="EMBL/GenBank/DDBJ databases">
        <title>Tropical sea cucumber genome reveals ecological adaptation and Cuvierian tubules defense mechanism.</title>
        <authorList>
            <person name="Chen T."/>
        </authorList>
    </citation>
    <scope>NUCLEOTIDE SEQUENCE</scope>
    <source>
        <strain evidence="1">Nanhai2018</strain>
        <tissue evidence="1">Muscle</tissue>
    </source>
</reference>
<accession>A0A9Q1CNX5</accession>
<name>A0A9Q1CNX5_HOLLE</name>
<keyword evidence="2" id="KW-1185">Reference proteome</keyword>
<evidence type="ECO:0000313" key="1">
    <source>
        <dbReference type="EMBL" id="KAJ8048693.1"/>
    </source>
</evidence>
<dbReference type="EMBL" id="JAIZAY010000001">
    <property type="protein sequence ID" value="KAJ8048693.1"/>
    <property type="molecule type" value="Genomic_DNA"/>
</dbReference>
<organism evidence="1 2">
    <name type="scientific">Holothuria leucospilota</name>
    <name type="common">Black long sea cucumber</name>
    <name type="synonym">Mertensiothuria leucospilota</name>
    <dbReference type="NCBI Taxonomy" id="206669"/>
    <lineage>
        <taxon>Eukaryota</taxon>
        <taxon>Metazoa</taxon>
        <taxon>Echinodermata</taxon>
        <taxon>Eleutherozoa</taxon>
        <taxon>Echinozoa</taxon>
        <taxon>Holothuroidea</taxon>
        <taxon>Aspidochirotacea</taxon>
        <taxon>Aspidochirotida</taxon>
        <taxon>Holothuriidae</taxon>
        <taxon>Holothuria</taxon>
    </lineage>
</organism>